<sequence length="89" mass="10103">MEFAESSGKAKSNLSVKCHCQKYSIEQIINLHKNRTINSLDGGIINLKVDENKIIGQGDFGSVSSFCLLFYFILRSFTHIGMREECVWL</sequence>
<dbReference type="Proteomes" id="UP001497535">
    <property type="component" value="Unassembled WGS sequence"/>
</dbReference>
<comment type="caution">
    <text evidence="1">The sequence shown here is derived from an EMBL/GenBank/DDBJ whole genome shotgun (WGS) entry which is preliminary data.</text>
</comment>
<proteinExistence type="predicted"/>
<organism evidence="1 2">
    <name type="scientific">Meloidogyne enterolobii</name>
    <name type="common">Root-knot nematode worm</name>
    <name type="synonym">Meloidogyne mayaguensis</name>
    <dbReference type="NCBI Taxonomy" id="390850"/>
    <lineage>
        <taxon>Eukaryota</taxon>
        <taxon>Metazoa</taxon>
        <taxon>Ecdysozoa</taxon>
        <taxon>Nematoda</taxon>
        <taxon>Chromadorea</taxon>
        <taxon>Rhabditida</taxon>
        <taxon>Tylenchina</taxon>
        <taxon>Tylenchomorpha</taxon>
        <taxon>Tylenchoidea</taxon>
        <taxon>Meloidogynidae</taxon>
        <taxon>Meloidogyninae</taxon>
        <taxon>Meloidogyne</taxon>
    </lineage>
</organism>
<keyword evidence="2" id="KW-1185">Reference proteome</keyword>
<evidence type="ECO:0000313" key="1">
    <source>
        <dbReference type="EMBL" id="CAK5081044.1"/>
    </source>
</evidence>
<dbReference type="EMBL" id="CAVMJV010000043">
    <property type="protein sequence ID" value="CAK5081044.1"/>
    <property type="molecule type" value="Genomic_DNA"/>
</dbReference>
<evidence type="ECO:0000313" key="2">
    <source>
        <dbReference type="Proteomes" id="UP001497535"/>
    </source>
</evidence>
<gene>
    <name evidence="1" type="ORF">MENTE1834_LOCUS28258</name>
</gene>
<reference evidence="1" key="1">
    <citation type="submission" date="2023-11" db="EMBL/GenBank/DDBJ databases">
        <authorList>
            <person name="Poullet M."/>
        </authorList>
    </citation>
    <scope>NUCLEOTIDE SEQUENCE</scope>
    <source>
        <strain evidence="1">E1834</strain>
    </source>
</reference>
<accession>A0ACB0ZR29</accession>
<protein>
    <submittedName>
        <fullName evidence="1">Uncharacterized protein</fullName>
    </submittedName>
</protein>
<name>A0ACB0ZR29_MELEN</name>